<dbReference type="GO" id="GO:0016616">
    <property type="term" value="F:oxidoreductase activity, acting on the CH-OH group of donors, NAD or NADP as acceptor"/>
    <property type="evidence" value="ECO:0007669"/>
    <property type="project" value="TreeGrafter"/>
</dbReference>
<dbReference type="AlphaFoldDB" id="A0A1I6ZKL1"/>
<dbReference type="PANTHER" id="PTHR43362">
    <property type="entry name" value="MANNITOL DEHYDROGENASE DSF1-RELATED"/>
    <property type="match status" value="1"/>
</dbReference>
<dbReference type="PANTHER" id="PTHR43362:SF4">
    <property type="entry name" value="MANNITOL DEHYDROGENASE"/>
    <property type="match status" value="1"/>
</dbReference>
<feature type="domain" description="Mannitol dehydrogenase C-terminal" evidence="5">
    <location>
        <begin position="280"/>
        <end position="471"/>
    </location>
</feature>
<gene>
    <name evidence="6" type="ORF">SAMN05192562_1011223</name>
</gene>
<dbReference type="Proteomes" id="UP000199187">
    <property type="component" value="Unassembled WGS sequence"/>
</dbReference>
<feature type="domain" description="Mannitol dehydrogenase N-terminal" evidence="4">
    <location>
        <begin position="23"/>
        <end position="272"/>
    </location>
</feature>
<dbReference type="InterPro" id="IPR036291">
    <property type="entry name" value="NAD(P)-bd_dom_sf"/>
</dbReference>
<reference evidence="7" key="1">
    <citation type="submission" date="2016-10" db="EMBL/GenBank/DDBJ databases">
        <authorList>
            <person name="Varghese N."/>
            <person name="Submissions S."/>
        </authorList>
    </citation>
    <scope>NUCLEOTIDE SEQUENCE [LARGE SCALE GENOMIC DNA]</scope>
    <source>
        <strain evidence="7">Ah-143</strain>
    </source>
</reference>
<protein>
    <submittedName>
        <fullName evidence="6">Fructuronate reductase</fullName>
    </submittedName>
</protein>
<accession>A0A1I6ZKL1</accession>
<dbReference type="InterPro" id="IPR013328">
    <property type="entry name" value="6PGD_dom2"/>
</dbReference>
<sequence length="487" mass="53179">MENRLLKAKATLPGYDRNKLVPRIVHLGFGAFHRAHQAVYADILAAEYGSDWGYCEVNLIGGEQQIADLKQQGNLYTVAEMSADAWTARVVGVVKRALHAQADGLETVLAAMCEPQVAIVSLTITEKGYCHSPATGKLMLDHPLIAGDLQNPQQPKSAVGVVVEALARRKAAGLAAFSVMSCDNMPENGHVTCNVVCAYAREVNAELADWIETNVTFPSTMVDRIVPAVTAETLDKIEQLTGVRDPAGVACEPFRQWVIEDNFVAGRPSWEKAGAELVADVVPFEEMKLRMLNGSHSFLAYLGYLAGYQHINECMDDDNYRRAAHALMLKEQAPTLKVKGVDLARYADLLIARYSNTALRHRTWQIAMDGSQKLPQRMLDSVRWHLAHQDSFVLLALGVAGWMRYVGGVDEHGQAIEVCDPLLTVIQGAVNASAEGESRVQALLGIEAIFGNELPKEAAFVAQVQKAYRSLLEKGAKATVAEYALAL</sequence>
<dbReference type="PROSITE" id="PS00974">
    <property type="entry name" value="MANNITOL_DHGENASE"/>
    <property type="match status" value="1"/>
</dbReference>
<evidence type="ECO:0000259" key="4">
    <source>
        <dbReference type="Pfam" id="PF01232"/>
    </source>
</evidence>
<dbReference type="InterPro" id="IPR023027">
    <property type="entry name" value="Mannitol_DH_CS"/>
</dbReference>
<evidence type="ECO:0000259" key="5">
    <source>
        <dbReference type="Pfam" id="PF08125"/>
    </source>
</evidence>
<keyword evidence="7" id="KW-1185">Reference proteome</keyword>
<dbReference type="RefSeq" id="WP_090120088.1">
    <property type="nucleotide sequence ID" value="NZ_CP045300.1"/>
</dbReference>
<dbReference type="Pfam" id="PF01232">
    <property type="entry name" value="Mannitol_dh"/>
    <property type="match status" value="1"/>
</dbReference>
<dbReference type="InterPro" id="IPR013118">
    <property type="entry name" value="Mannitol_DH_C"/>
</dbReference>
<dbReference type="OrthoDB" id="271711at2"/>
<dbReference type="Gene3D" id="1.10.1040.10">
    <property type="entry name" value="N-(1-d-carboxylethyl)-l-norvaline Dehydrogenase, domain 2"/>
    <property type="match status" value="1"/>
</dbReference>
<evidence type="ECO:0000313" key="6">
    <source>
        <dbReference type="EMBL" id="SFT63190.1"/>
    </source>
</evidence>
<dbReference type="EMBL" id="FPAU01000001">
    <property type="protein sequence ID" value="SFT63190.1"/>
    <property type="molecule type" value="Genomic_DNA"/>
</dbReference>
<dbReference type="InterPro" id="IPR008927">
    <property type="entry name" value="6-PGluconate_DH-like_C_sf"/>
</dbReference>
<keyword evidence="1" id="KW-0560">Oxidoreductase</keyword>
<dbReference type="InterPro" id="IPR013131">
    <property type="entry name" value="Mannitol_DH_N"/>
</dbReference>
<dbReference type="InterPro" id="IPR050988">
    <property type="entry name" value="Mannitol_DH/Oxidoreductase"/>
</dbReference>
<dbReference type="Pfam" id="PF08125">
    <property type="entry name" value="Mannitol_dh_C"/>
    <property type="match status" value="1"/>
</dbReference>
<comment type="similarity">
    <text evidence="3">Belongs to the mannitol dehydrogenase family. UxuB subfamily.</text>
</comment>
<dbReference type="GO" id="GO:0019594">
    <property type="term" value="P:mannitol metabolic process"/>
    <property type="evidence" value="ECO:0007669"/>
    <property type="project" value="InterPro"/>
</dbReference>
<dbReference type="SUPFAM" id="SSF48179">
    <property type="entry name" value="6-phosphogluconate dehydrogenase C-terminal domain-like"/>
    <property type="match status" value="1"/>
</dbReference>
<evidence type="ECO:0000256" key="3">
    <source>
        <dbReference type="ARBA" id="ARBA00061451"/>
    </source>
</evidence>
<evidence type="ECO:0000313" key="7">
    <source>
        <dbReference type="Proteomes" id="UP000199187"/>
    </source>
</evidence>
<dbReference type="PRINTS" id="PR00084">
    <property type="entry name" value="MTLDHDRGNASE"/>
</dbReference>
<proteinExistence type="inferred from homology"/>
<dbReference type="SUPFAM" id="SSF51735">
    <property type="entry name" value="NAD(P)-binding Rossmann-fold domains"/>
    <property type="match status" value="1"/>
</dbReference>
<evidence type="ECO:0000256" key="1">
    <source>
        <dbReference type="ARBA" id="ARBA00023002"/>
    </source>
</evidence>
<evidence type="ECO:0000256" key="2">
    <source>
        <dbReference type="ARBA" id="ARBA00023027"/>
    </source>
</evidence>
<dbReference type="FunFam" id="3.40.50.720:FF:000129">
    <property type="entry name" value="D-mannonate oxidoreductase"/>
    <property type="match status" value="1"/>
</dbReference>
<organism evidence="6 7">
    <name type="scientific">Kosakonia arachidis</name>
    <dbReference type="NCBI Taxonomy" id="551989"/>
    <lineage>
        <taxon>Bacteria</taxon>
        <taxon>Pseudomonadati</taxon>
        <taxon>Pseudomonadota</taxon>
        <taxon>Gammaproteobacteria</taxon>
        <taxon>Enterobacterales</taxon>
        <taxon>Enterobacteriaceae</taxon>
        <taxon>Kosakonia</taxon>
    </lineage>
</organism>
<dbReference type="Gene3D" id="3.40.50.720">
    <property type="entry name" value="NAD(P)-binding Rossmann-like Domain"/>
    <property type="match status" value="1"/>
</dbReference>
<keyword evidence="2" id="KW-0520">NAD</keyword>
<name>A0A1I6ZKL1_9ENTR</name>
<dbReference type="NCBIfam" id="NF011611">
    <property type="entry name" value="PRK15037.1"/>
    <property type="match status" value="1"/>
</dbReference>
<dbReference type="InterPro" id="IPR000669">
    <property type="entry name" value="Mannitol_DH"/>
</dbReference>